<evidence type="ECO:0000259" key="6">
    <source>
        <dbReference type="Pfam" id="PF00137"/>
    </source>
</evidence>
<reference evidence="7 8" key="1">
    <citation type="journal article" date="2021" name="bioRxiv">
        <title>Unique metabolic strategies in Hadean analogues reveal hints for primordial physiology.</title>
        <authorList>
            <person name="Nobu M.K."/>
            <person name="Nakai R."/>
            <person name="Tamazawa S."/>
            <person name="Mori H."/>
            <person name="Toyoda A."/>
            <person name="Ijiri A."/>
            <person name="Suzuki S."/>
            <person name="Kurokawa K."/>
            <person name="Kamagata Y."/>
            <person name="Tamaki H."/>
        </authorList>
    </citation>
    <scope>NUCLEOTIDE SEQUENCE [LARGE SCALE GENOMIC DNA]</scope>
    <source>
        <strain evidence="7">BS525</strain>
    </source>
</reference>
<accession>A0A9E2F5U8</accession>
<dbReference type="EMBL" id="QLTW01000018">
    <property type="protein sequence ID" value="MBT9144720.1"/>
    <property type="molecule type" value="Genomic_DNA"/>
</dbReference>
<comment type="caution">
    <text evidence="7">The sequence shown here is derived from an EMBL/GenBank/DDBJ whole genome shotgun (WGS) entry which is preliminary data.</text>
</comment>
<dbReference type="Pfam" id="PF00137">
    <property type="entry name" value="ATP-synt_C"/>
    <property type="match status" value="2"/>
</dbReference>
<evidence type="ECO:0000256" key="5">
    <source>
        <dbReference type="SAM" id="Phobius"/>
    </source>
</evidence>
<dbReference type="NCBIfam" id="NF005124">
    <property type="entry name" value="PRK06558.1"/>
    <property type="match status" value="1"/>
</dbReference>
<dbReference type="InterPro" id="IPR035921">
    <property type="entry name" value="F/V-ATP_Csub_sf"/>
</dbReference>
<feature type="transmembrane region" description="Helical" evidence="5">
    <location>
        <begin position="90"/>
        <end position="109"/>
    </location>
</feature>
<keyword evidence="2 5" id="KW-0812">Transmembrane</keyword>
<dbReference type="CDD" id="cd18179">
    <property type="entry name" value="ATP-synt_Vo_Ao_c_NTPK_rpt1"/>
    <property type="match status" value="1"/>
</dbReference>
<evidence type="ECO:0000256" key="4">
    <source>
        <dbReference type="ARBA" id="ARBA00023136"/>
    </source>
</evidence>
<evidence type="ECO:0000256" key="3">
    <source>
        <dbReference type="ARBA" id="ARBA00022989"/>
    </source>
</evidence>
<feature type="domain" description="V-ATPase proteolipid subunit C-like" evidence="6">
    <location>
        <begin position="9"/>
        <end position="67"/>
    </location>
</feature>
<comment type="subcellular location">
    <subcellularLocation>
        <location evidence="1">Membrane</location>
        <topology evidence="1">Multi-pass membrane protein</topology>
    </subcellularLocation>
</comment>
<sequence>MLGLSIALISVGLAAGMAFSGSATGVGIAGRVTAGVLSEKPHLFGIMLILQSLPGTQGFYGLVAAFLTLVRLGILGGTAPDMSIAQGLQVFAALIPIMLGQYFSAIWQGEASAASALMVAKEESTAGRSLIIPALVETYAVLALLTSIILLFFAVQI</sequence>
<name>A0A9E2F5U8_PSYF1</name>
<dbReference type="AlphaFoldDB" id="A0A9E2F5U8"/>
<dbReference type="GO" id="GO:0033177">
    <property type="term" value="C:proton-transporting two-sector ATPase complex, proton-transporting domain"/>
    <property type="evidence" value="ECO:0007669"/>
    <property type="project" value="InterPro"/>
</dbReference>
<dbReference type="Gene3D" id="1.20.120.610">
    <property type="entry name" value="lithium bound rotor ring of v- atpase"/>
    <property type="match status" value="1"/>
</dbReference>
<gene>
    <name evidence="7" type="primary">ntpK</name>
    <name evidence="7" type="ORF">DDT42_00568</name>
</gene>
<keyword evidence="3 5" id="KW-1133">Transmembrane helix</keyword>
<feature type="transmembrane region" description="Helical" evidence="5">
    <location>
        <begin position="129"/>
        <end position="155"/>
    </location>
</feature>
<protein>
    <submittedName>
        <fullName evidence="7">V-type sodium ATPase subunit K</fullName>
    </submittedName>
</protein>
<dbReference type="InterPro" id="IPR002379">
    <property type="entry name" value="ATPase_proteolipid_c-like_dom"/>
</dbReference>
<evidence type="ECO:0000313" key="7">
    <source>
        <dbReference type="EMBL" id="MBT9144720.1"/>
    </source>
</evidence>
<keyword evidence="4 5" id="KW-0472">Membrane</keyword>
<dbReference type="CDD" id="cd18180">
    <property type="entry name" value="ATP-synt_Vo_Ao_c_NTPK_rpt2"/>
    <property type="match status" value="1"/>
</dbReference>
<evidence type="ECO:0000313" key="8">
    <source>
        <dbReference type="Proteomes" id="UP000811545"/>
    </source>
</evidence>
<evidence type="ECO:0000256" key="2">
    <source>
        <dbReference type="ARBA" id="ARBA00022692"/>
    </source>
</evidence>
<proteinExistence type="predicted"/>
<dbReference type="SUPFAM" id="SSF81333">
    <property type="entry name" value="F1F0 ATP synthase subunit C"/>
    <property type="match status" value="2"/>
</dbReference>
<feature type="transmembrane region" description="Helical" evidence="5">
    <location>
        <begin position="58"/>
        <end position="78"/>
    </location>
</feature>
<organism evidence="7 8">
    <name type="scientific">Psychracetigena formicireducens</name>
    <dbReference type="NCBI Taxonomy" id="2986056"/>
    <lineage>
        <taxon>Bacteria</taxon>
        <taxon>Bacillati</taxon>
        <taxon>Candidatus Lithacetigenota</taxon>
        <taxon>Candidatus Psychracetigena</taxon>
    </lineage>
</organism>
<dbReference type="GO" id="GO:0015078">
    <property type="term" value="F:proton transmembrane transporter activity"/>
    <property type="evidence" value="ECO:0007669"/>
    <property type="project" value="InterPro"/>
</dbReference>
<evidence type="ECO:0000256" key="1">
    <source>
        <dbReference type="ARBA" id="ARBA00004141"/>
    </source>
</evidence>
<feature type="domain" description="V-ATPase proteolipid subunit C-like" evidence="6">
    <location>
        <begin position="91"/>
        <end position="150"/>
    </location>
</feature>
<dbReference type="Proteomes" id="UP000811545">
    <property type="component" value="Unassembled WGS sequence"/>
</dbReference>